<sequence>MIGQKLKYRWVLTLFAGLIAAVVLAPYAIAEEGHAEEEEVEHGQAEADGHGKMEGDEHEVAEADG</sequence>
<proteinExistence type="predicted"/>
<dbReference type="AlphaFoldDB" id="A0A0F9ABH8"/>
<gene>
    <name evidence="2" type="ORF">LCGC14_2591490</name>
</gene>
<name>A0A0F9ABH8_9ZZZZ</name>
<feature type="compositionally biased region" description="Basic and acidic residues" evidence="1">
    <location>
        <begin position="41"/>
        <end position="65"/>
    </location>
</feature>
<feature type="non-terminal residue" evidence="2">
    <location>
        <position position="65"/>
    </location>
</feature>
<protein>
    <submittedName>
        <fullName evidence="2">Uncharacterized protein</fullName>
    </submittedName>
</protein>
<evidence type="ECO:0000256" key="1">
    <source>
        <dbReference type="SAM" id="MobiDB-lite"/>
    </source>
</evidence>
<evidence type="ECO:0000313" key="2">
    <source>
        <dbReference type="EMBL" id="KKL06894.1"/>
    </source>
</evidence>
<reference evidence="2" key="1">
    <citation type="journal article" date="2015" name="Nature">
        <title>Complex archaea that bridge the gap between prokaryotes and eukaryotes.</title>
        <authorList>
            <person name="Spang A."/>
            <person name="Saw J.H."/>
            <person name="Jorgensen S.L."/>
            <person name="Zaremba-Niedzwiedzka K."/>
            <person name="Martijn J."/>
            <person name="Lind A.E."/>
            <person name="van Eijk R."/>
            <person name="Schleper C."/>
            <person name="Guy L."/>
            <person name="Ettema T.J."/>
        </authorList>
    </citation>
    <scope>NUCLEOTIDE SEQUENCE</scope>
</reference>
<dbReference type="EMBL" id="LAZR01043513">
    <property type="protein sequence ID" value="KKL06894.1"/>
    <property type="molecule type" value="Genomic_DNA"/>
</dbReference>
<organism evidence="2">
    <name type="scientific">marine sediment metagenome</name>
    <dbReference type="NCBI Taxonomy" id="412755"/>
    <lineage>
        <taxon>unclassified sequences</taxon>
        <taxon>metagenomes</taxon>
        <taxon>ecological metagenomes</taxon>
    </lineage>
</organism>
<accession>A0A0F9ABH8</accession>
<feature type="region of interest" description="Disordered" evidence="1">
    <location>
        <begin position="34"/>
        <end position="65"/>
    </location>
</feature>
<comment type="caution">
    <text evidence="2">The sequence shown here is derived from an EMBL/GenBank/DDBJ whole genome shotgun (WGS) entry which is preliminary data.</text>
</comment>